<dbReference type="InterPro" id="IPR050277">
    <property type="entry name" value="Sodium:Solute_Symporter"/>
</dbReference>
<feature type="transmembrane region" description="Helical" evidence="14">
    <location>
        <begin position="343"/>
        <end position="361"/>
    </location>
</feature>
<evidence type="ECO:0000256" key="5">
    <source>
        <dbReference type="ARBA" id="ARBA00022692"/>
    </source>
</evidence>
<evidence type="ECO:0000256" key="6">
    <source>
        <dbReference type="ARBA" id="ARBA00022847"/>
    </source>
</evidence>
<feature type="transmembrane region" description="Helical" evidence="14">
    <location>
        <begin position="6"/>
        <end position="22"/>
    </location>
</feature>
<feature type="transmembrane region" description="Helical" evidence="14">
    <location>
        <begin position="373"/>
        <end position="389"/>
    </location>
</feature>
<dbReference type="Proteomes" id="UP000425960">
    <property type="component" value="Chromosome"/>
</dbReference>
<dbReference type="PANTHER" id="PTHR48086">
    <property type="entry name" value="SODIUM/PROLINE SYMPORTER-RELATED"/>
    <property type="match status" value="1"/>
</dbReference>
<feature type="transmembrane region" description="Helical" evidence="14">
    <location>
        <begin position="398"/>
        <end position="417"/>
    </location>
</feature>
<dbReference type="GO" id="GO:0015293">
    <property type="term" value="F:symporter activity"/>
    <property type="evidence" value="ECO:0007669"/>
    <property type="project" value="UniProtKB-KW"/>
</dbReference>
<dbReference type="GO" id="GO:0005886">
    <property type="term" value="C:plasma membrane"/>
    <property type="evidence" value="ECO:0007669"/>
    <property type="project" value="UniProtKB-SubCell"/>
</dbReference>
<feature type="transmembrane region" description="Helical" evidence="14">
    <location>
        <begin position="297"/>
        <end position="322"/>
    </location>
</feature>
<dbReference type="EMBL" id="AP021876">
    <property type="protein sequence ID" value="BBO82075.1"/>
    <property type="molecule type" value="Genomic_DNA"/>
</dbReference>
<keyword evidence="8" id="KW-0915">Sodium</keyword>
<dbReference type="RefSeq" id="WP_155322621.1">
    <property type="nucleotide sequence ID" value="NZ_AP021876.1"/>
</dbReference>
<evidence type="ECO:0000256" key="4">
    <source>
        <dbReference type="ARBA" id="ARBA00022475"/>
    </source>
</evidence>
<evidence type="ECO:0000256" key="9">
    <source>
        <dbReference type="ARBA" id="ARBA00023065"/>
    </source>
</evidence>
<evidence type="ECO:0000256" key="1">
    <source>
        <dbReference type="ARBA" id="ARBA00004651"/>
    </source>
</evidence>
<evidence type="ECO:0000256" key="13">
    <source>
        <dbReference type="RuleBase" id="RU362091"/>
    </source>
</evidence>
<dbReference type="AlphaFoldDB" id="A0A5K7ZNH1"/>
<dbReference type="InterPro" id="IPR001734">
    <property type="entry name" value="Na/solute_symporter"/>
</dbReference>
<gene>
    <name evidence="15" type="ORF">DSCO28_26410</name>
</gene>
<accession>A0A5K7ZNH1</accession>
<evidence type="ECO:0000313" key="16">
    <source>
        <dbReference type="Proteomes" id="UP000425960"/>
    </source>
</evidence>
<dbReference type="Gene3D" id="1.20.1730.10">
    <property type="entry name" value="Sodium/glucose cotransporter"/>
    <property type="match status" value="1"/>
</dbReference>
<dbReference type="Pfam" id="PF00474">
    <property type="entry name" value="SSF"/>
    <property type="match status" value="1"/>
</dbReference>
<dbReference type="GO" id="GO:0006814">
    <property type="term" value="P:sodium ion transport"/>
    <property type="evidence" value="ECO:0007669"/>
    <property type="project" value="UniProtKB-KW"/>
</dbReference>
<organism evidence="15 16">
    <name type="scientific">Desulfosarcina ovata subsp. sediminis</name>
    <dbReference type="NCBI Taxonomy" id="885957"/>
    <lineage>
        <taxon>Bacteria</taxon>
        <taxon>Pseudomonadati</taxon>
        <taxon>Thermodesulfobacteriota</taxon>
        <taxon>Desulfobacteria</taxon>
        <taxon>Desulfobacterales</taxon>
        <taxon>Desulfosarcinaceae</taxon>
        <taxon>Desulfosarcina</taxon>
    </lineage>
</organism>
<feature type="transmembrane region" description="Helical" evidence="14">
    <location>
        <begin position="215"/>
        <end position="238"/>
    </location>
</feature>
<keyword evidence="11" id="KW-0739">Sodium transport</keyword>
<evidence type="ECO:0000313" key="15">
    <source>
        <dbReference type="EMBL" id="BBO82075.1"/>
    </source>
</evidence>
<dbReference type="KEGG" id="dov:DSCO28_26410"/>
<dbReference type="PANTHER" id="PTHR48086:SF3">
    <property type="entry name" value="SODIUM_PROLINE SYMPORTER"/>
    <property type="match status" value="1"/>
</dbReference>
<feature type="transmembrane region" description="Helical" evidence="14">
    <location>
        <begin position="250"/>
        <end position="270"/>
    </location>
</feature>
<dbReference type="PROSITE" id="PS50283">
    <property type="entry name" value="NA_SOLUT_SYMP_3"/>
    <property type="match status" value="1"/>
</dbReference>
<keyword evidence="3" id="KW-0813">Transport</keyword>
<keyword evidence="5 14" id="KW-0812">Transmembrane</keyword>
<keyword evidence="7 14" id="KW-1133">Transmembrane helix</keyword>
<keyword evidence="9" id="KW-0406">Ion transport</keyword>
<evidence type="ECO:0000256" key="10">
    <source>
        <dbReference type="ARBA" id="ARBA00023136"/>
    </source>
</evidence>
<evidence type="ECO:0000256" key="14">
    <source>
        <dbReference type="SAM" id="Phobius"/>
    </source>
</evidence>
<name>A0A5K7ZNH1_9BACT</name>
<evidence type="ECO:0000256" key="12">
    <source>
        <dbReference type="ARBA" id="ARBA00033708"/>
    </source>
</evidence>
<comment type="subcellular location">
    <subcellularLocation>
        <location evidence="1">Cell membrane</location>
        <topology evidence="1">Multi-pass membrane protein</topology>
    </subcellularLocation>
</comment>
<feature type="transmembrane region" description="Helical" evidence="14">
    <location>
        <begin position="429"/>
        <end position="450"/>
    </location>
</feature>
<comment type="catalytic activity">
    <reaction evidence="12">
        <text>L-proline(in) + Na(+)(in) = L-proline(out) + Na(+)(out)</text>
        <dbReference type="Rhea" id="RHEA:28967"/>
        <dbReference type="ChEBI" id="CHEBI:29101"/>
        <dbReference type="ChEBI" id="CHEBI:60039"/>
    </reaction>
</comment>
<evidence type="ECO:0000256" key="7">
    <source>
        <dbReference type="ARBA" id="ARBA00022989"/>
    </source>
</evidence>
<feature type="transmembrane region" description="Helical" evidence="14">
    <location>
        <begin position="37"/>
        <end position="56"/>
    </location>
</feature>
<feature type="transmembrane region" description="Helical" evidence="14">
    <location>
        <begin position="174"/>
        <end position="193"/>
    </location>
</feature>
<evidence type="ECO:0000256" key="2">
    <source>
        <dbReference type="ARBA" id="ARBA00006434"/>
    </source>
</evidence>
<dbReference type="CDD" id="cd10322">
    <property type="entry name" value="SLC5sbd"/>
    <property type="match status" value="1"/>
</dbReference>
<keyword evidence="4" id="KW-1003">Cell membrane</keyword>
<feature type="transmembrane region" description="Helical" evidence="14">
    <location>
        <begin position="143"/>
        <end position="162"/>
    </location>
</feature>
<feature type="transmembrane region" description="Helical" evidence="14">
    <location>
        <begin position="68"/>
        <end position="86"/>
    </location>
</feature>
<evidence type="ECO:0000256" key="8">
    <source>
        <dbReference type="ARBA" id="ARBA00023053"/>
    </source>
</evidence>
<keyword evidence="10 14" id="KW-0472">Membrane</keyword>
<protein>
    <submittedName>
        <fullName evidence="15">Sodium:proline symporter</fullName>
    </submittedName>
</protein>
<dbReference type="InterPro" id="IPR038377">
    <property type="entry name" value="Na/Glc_symporter_sf"/>
</dbReference>
<comment type="similarity">
    <text evidence="2 13">Belongs to the sodium:solute symporter (SSF) (TC 2.A.21) family.</text>
</comment>
<reference evidence="15 16" key="1">
    <citation type="submission" date="2019-11" db="EMBL/GenBank/DDBJ databases">
        <title>Comparative genomics of hydrocarbon-degrading Desulfosarcina strains.</title>
        <authorList>
            <person name="Watanabe M."/>
            <person name="Kojima H."/>
            <person name="Fukui M."/>
        </authorList>
    </citation>
    <scope>NUCLEOTIDE SEQUENCE [LARGE SCALE GENOMIC DNA]</scope>
    <source>
        <strain evidence="15 16">28bB2T</strain>
    </source>
</reference>
<keyword evidence="6" id="KW-0769">Symport</keyword>
<proteinExistence type="inferred from homology"/>
<evidence type="ECO:0000256" key="11">
    <source>
        <dbReference type="ARBA" id="ARBA00023201"/>
    </source>
</evidence>
<sequence>MTVLMIYLIFLLGVGIIDFRKVQDFNDYVLAGRRQKLAIVTVSLMASMIGSGSTIGLADKAFSKGFPAIWFLAVGGIGLILQAWLLSEKVRASRAVTLPDLAQQTMGPQTRFLVALIIVVTWIGIIAAQFIATGKILTALTGVDSRGILALAAVIIVVYSFLGGQASILKTDFLQFAILAAAVLFTALFLYTAKPVDVRAISFQLTNDVYTSRDLLYYLTIVMGSYFICPMMFSRLLTAKTPQTARRSSLIAGFGVLVFAFLIVLIGLWAQNRGVDPGKSGVLGYIFLNELPRAGGLILILGVLSAVISTTDTCLVMTASIIEHDLLSRQSTASESDMNRTRALVLLLGSLGYLTALWGNWDIIGLLLEAFEFYTAGIVPALFVALMVIRKKRLAPKWSFAAVLTGGFFGLLPKIAPVVDGLGQLIPGFWAKSLPMVGMGLSLVLAMIAVQQGIPVKRSAA</sequence>
<evidence type="ECO:0000256" key="3">
    <source>
        <dbReference type="ARBA" id="ARBA00022448"/>
    </source>
</evidence>
<feature type="transmembrane region" description="Helical" evidence="14">
    <location>
        <begin position="112"/>
        <end position="131"/>
    </location>
</feature>